<dbReference type="InParanoid" id="B2ABV0"/>
<feature type="transmembrane region" description="Helical" evidence="2">
    <location>
        <begin position="111"/>
        <end position="133"/>
    </location>
</feature>
<dbReference type="OrthoDB" id="4575501at2759"/>
<gene>
    <name evidence="3" type="ORF">PODANS_0_570</name>
</gene>
<evidence type="ECO:0000313" key="4">
    <source>
        <dbReference type="EMBL" id="CDP24885.1"/>
    </source>
</evidence>
<feature type="transmembrane region" description="Helical" evidence="2">
    <location>
        <begin position="585"/>
        <end position="609"/>
    </location>
</feature>
<feature type="transmembrane region" description="Helical" evidence="2">
    <location>
        <begin position="71"/>
        <end position="91"/>
    </location>
</feature>
<dbReference type="KEGG" id="pan:PODANSg112"/>
<feature type="region of interest" description="Disordered" evidence="1">
    <location>
        <begin position="627"/>
        <end position="655"/>
    </location>
</feature>
<dbReference type="Proteomes" id="UP000001197">
    <property type="component" value="Chromosome 2"/>
</dbReference>
<reference evidence="3" key="2">
    <citation type="submission" date="2008-07" db="EMBL/GenBank/DDBJ databases">
        <authorList>
            <person name="Genoscope - CEA"/>
        </authorList>
    </citation>
    <scope>NUCLEOTIDE SEQUENCE</scope>
    <source>
        <strain evidence="3">S mat+</strain>
    </source>
</reference>
<dbReference type="AlphaFoldDB" id="B2ABV0"/>
<sequence>MLTASKISHIIGAVGLVLVTVLYIALLLIPWVFTCGLSTGPVWVSNPKTWTELPRGVEPINVDRMADYDKAIKTMNTITSIFAIPVVYAVVQRAASVGSQSKHNLWDNAVLSWLAVILIMISASLILIVNPLANSSCPALILPPIRTLVVSHETIKVPTSFLGQGFKALDATPQMLEMVSENGVVEKVKHGLVNSQESDRHPQLWPEAGQASDVSRTPSLGGFRPANEPDIMDLSHQHMFVSLVPRPNTGYYRSHALRMKSLPDCKAIAQFPPVCSGPRPFARVFESPNTLVTVCVPGASGRSPWPDRSQDRREIKEDLFIRMVRNVLTGDVRNPSQIRHQKTYHCTATTTRGYFELPNYLNEEKVGPLLNTFRDLGLDDLEGHFVDVSPNRDVPLGSPDFVQNFTTDPFLSLGPTEPSNIAPGPLMISAQALFGNQTWFHTLARAFVNSTASNNASLPRLDALETLQMVCLENNMPLARFSAFPPAELVISDRRMSKECQSVLTPRSMQEDRITEQQAATKLENMMNDFLSVFERGPNTTLWTAMVLANEAVLQAATQDSTLARKVFVDLGQVMTNKPVLTQGAVVGVSLLVAFQVLGLVVLAVYLMIGSFEPAWFMKRFAGDGETGAGSKGVTNEYDEEPLRDLSTPAGSERR</sequence>
<keyword evidence="5" id="KW-1185">Reference proteome</keyword>
<feature type="transmembrane region" description="Helical" evidence="2">
    <location>
        <begin position="12"/>
        <end position="33"/>
    </location>
</feature>
<keyword evidence="2" id="KW-0472">Membrane</keyword>
<reference evidence="5" key="3">
    <citation type="journal article" date="2014" name="Genetics">
        <title>Maintaining two mating types: Structure of the mating type locus and its role in heterokaryosis in Podospora anserina.</title>
        <authorList>
            <person name="Grognet P."/>
            <person name="Bidard F."/>
            <person name="Kuchly C."/>
            <person name="Tong L.C.H."/>
            <person name="Coppin E."/>
            <person name="Benkhali J.A."/>
            <person name="Couloux A."/>
            <person name="Wincker P."/>
            <person name="Debuchy R."/>
            <person name="Silar P."/>
        </authorList>
    </citation>
    <scope>GENOME REANNOTATION</scope>
    <source>
        <strain evidence="5">S / ATCC MYA-4624 / DSM 980 / FGSC 10383</strain>
    </source>
</reference>
<dbReference type="VEuPathDB" id="FungiDB:PODANS_0_570"/>
<protein>
    <submittedName>
        <fullName evidence="3">Podospora anserina S mat+ genomic DNA chromosome 2, supercontig 1</fullName>
    </submittedName>
</protein>
<evidence type="ECO:0000313" key="3">
    <source>
        <dbReference type="EMBL" id="CAP60872.1"/>
    </source>
</evidence>
<dbReference type="EMBL" id="FO904937">
    <property type="protein sequence ID" value="CDP24885.1"/>
    <property type="molecule type" value="Genomic_DNA"/>
</dbReference>
<accession>B2ABV0</accession>
<reference evidence="3 5" key="1">
    <citation type="journal article" date="2008" name="Genome Biol.">
        <title>The genome sequence of the model ascomycete fungus Podospora anserina.</title>
        <authorList>
            <person name="Espagne E."/>
            <person name="Lespinet O."/>
            <person name="Malagnac F."/>
            <person name="Da Silva C."/>
            <person name="Jaillon O."/>
            <person name="Porcel B.M."/>
            <person name="Couloux A."/>
            <person name="Aury J.-M."/>
            <person name="Segurens B."/>
            <person name="Poulain J."/>
            <person name="Anthouard V."/>
            <person name="Grossetete S."/>
            <person name="Khalili H."/>
            <person name="Coppin E."/>
            <person name="Dequard-Chablat M."/>
            <person name="Picard M."/>
            <person name="Contamine V."/>
            <person name="Arnaise S."/>
            <person name="Bourdais A."/>
            <person name="Berteaux-Lecellier V."/>
            <person name="Gautheret D."/>
            <person name="de Vries R.P."/>
            <person name="Battaglia E."/>
            <person name="Coutinho P.M."/>
            <person name="Danchin E.G.J."/>
            <person name="Henrissat B."/>
            <person name="El Khoury R."/>
            <person name="Sainsard-Chanet A."/>
            <person name="Boivin A."/>
            <person name="Pinan-Lucarre B."/>
            <person name="Sellem C.H."/>
            <person name="Debuchy R."/>
            <person name="Wincker P."/>
            <person name="Weissenbach J."/>
            <person name="Silar P."/>
        </authorList>
    </citation>
    <scope>NUCLEOTIDE SEQUENCE [LARGE SCALE GENOMIC DNA]</scope>
    <source>
        <strain evidence="5">S / ATCC MYA-4624 / DSM 980 / FGSC 10383</strain>
        <strain evidence="3">S mat+</strain>
    </source>
</reference>
<dbReference type="RefSeq" id="XP_001903100.1">
    <property type="nucleotide sequence ID" value="XM_001903065.1"/>
</dbReference>
<evidence type="ECO:0000256" key="1">
    <source>
        <dbReference type="SAM" id="MobiDB-lite"/>
    </source>
</evidence>
<dbReference type="GeneID" id="6187243"/>
<dbReference type="EMBL" id="CU633446">
    <property type="protein sequence ID" value="CAP60872.1"/>
    <property type="molecule type" value="Genomic_DNA"/>
</dbReference>
<feature type="region of interest" description="Disordered" evidence="1">
    <location>
        <begin position="196"/>
        <end position="217"/>
    </location>
</feature>
<reference evidence="4" key="4">
    <citation type="submission" date="2014-09" db="EMBL/GenBank/DDBJ databases">
        <title>Maintaining two mating types: Structure of the mating type locus and its role in heterokaryosis in Podospora anserina.</title>
        <authorList>
            <person name="Grognet P."/>
            <person name="Bidard F."/>
            <person name="Kuchly C."/>
            <person name="Chan Ho Tong L."/>
            <person name="Coppin E."/>
            <person name="Ait Benkhali J."/>
            <person name="Couloux A."/>
            <person name="Wincker P."/>
            <person name="Debuchy R."/>
            <person name="Silar P."/>
        </authorList>
    </citation>
    <scope>NUCLEOTIDE SEQUENCE</scope>
</reference>
<name>B2ABV0_PODAN</name>
<dbReference type="HOGENOM" id="CLU_009027_0_0_1"/>
<evidence type="ECO:0000256" key="2">
    <source>
        <dbReference type="SAM" id="Phobius"/>
    </source>
</evidence>
<dbReference type="eggNOG" id="ENOG502RZM0">
    <property type="taxonomic scope" value="Eukaryota"/>
</dbReference>
<keyword evidence="2" id="KW-0812">Transmembrane</keyword>
<keyword evidence="2" id="KW-1133">Transmembrane helix</keyword>
<proteinExistence type="predicted"/>
<organism evidence="3">
    <name type="scientific">Podospora anserina (strain S / ATCC MYA-4624 / DSM 980 / FGSC 10383)</name>
    <name type="common">Pleurage anserina</name>
    <dbReference type="NCBI Taxonomy" id="515849"/>
    <lineage>
        <taxon>Eukaryota</taxon>
        <taxon>Fungi</taxon>
        <taxon>Dikarya</taxon>
        <taxon>Ascomycota</taxon>
        <taxon>Pezizomycotina</taxon>
        <taxon>Sordariomycetes</taxon>
        <taxon>Sordariomycetidae</taxon>
        <taxon>Sordariales</taxon>
        <taxon>Podosporaceae</taxon>
        <taxon>Podospora</taxon>
        <taxon>Podospora anserina</taxon>
    </lineage>
</organism>
<evidence type="ECO:0000313" key="5">
    <source>
        <dbReference type="Proteomes" id="UP000001197"/>
    </source>
</evidence>